<dbReference type="Pfam" id="PF08240">
    <property type="entry name" value="ADH_N"/>
    <property type="match status" value="1"/>
</dbReference>
<geneLocation type="plasmid" evidence="7">
    <name>unnamed1</name>
</geneLocation>
<evidence type="ECO:0000256" key="4">
    <source>
        <dbReference type="ARBA" id="ARBA00023002"/>
    </source>
</evidence>
<name>A0A494THY7_SPHPE</name>
<sequence length="352" mass="37621">MTQAIGYAAQSADTLVAPFTFERRALRADDVAMDILYCGVCHSDLHQARNDWGNTMYPVVPGHEIIGRVTAIGSDVTSVKIGDVAAIGCMVDSCMECGDCHEDHEQYCAKGSTLTYNGKDRRDGSPTYGGYSDHIVARDHFVIKLPEGLDAERAAPLLCAGITTWSPLRRWNVGSGTRVAVAGLGGLGHMGVKLAVGLGADVTVLTSSPNKVEDALALGAHRVVLTSDPAAMKAAARSFDMVLDTIPVAHDVSPYLRLLATRGVHVIVGAIAMLPEIHSGMLLSGQKSLAGSGIGGIAETRELLEFCAEKNILPDTETIAMQDILHAYDRMERNDIKYRFVIDMASLAKEKA</sequence>
<protein>
    <submittedName>
        <fullName evidence="7">NAD(P)-dependent alcohol dehydrogenase</fullName>
    </submittedName>
</protein>
<dbReference type="InterPro" id="IPR013154">
    <property type="entry name" value="ADH-like_N"/>
</dbReference>
<dbReference type="SMART" id="SM00829">
    <property type="entry name" value="PKS_ER"/>
    <property type="match status" value="1"/>
</dbReference>
<dbReference type="AlphaFoldDB" id="A0A494THY7"/>
<dbReference type="SUPFAM" id="SSF50129">
    <property type="entry name" value="GroES-like"/>
    <property type="match status" value="1"/>
</dbReference>
<dbReference type="Pfam" id="PF00107">
    <property type="entry name" value="ADH_zinc_N"/>
    <property type="match status" value="1"/>
</dbReference>
<proteinExistence type="inferred from homology"/>
<keyword evidence="7" id="KW-0614">Plasmid</keyword>
<accession>A0A494THY7</accession>
<dbReference type="GO" id="GO:0008106">
    <property type="term" value="F:alcohol dehydrogenase (NADP+) activity"/>
    <property type="evidence" value="ECO:0007669"/>
    <property type="project" value="UniProtKB-ARBA"/>
</dbReference>
<dbReference type="PROSITE" id="PS00059">
    <property type="entry name" value="ADH_ZINC"/>
    <property type="match status" value="1"/>
</dbReference>
<reference evidence="7 8" key="1">
    <citation type="submission" date="2018-09" db="EMBL/GenBank/DDBJ databases">
        <title>Sphingomonas peninsula sp. nov., isolated from fildes peninsula, Antarctic soil.</title>
        <authorList>
            <person name="Yingchao G."/>
        </authorList>
    </citation>
    <scope>NUCLEOTIDE SEQUENCE [LARGE SCALE GENOMIC DNA]</scope>
    <source>
        <strain evidence="7 8">YZ-8</strain>
        <plasmid evidence="7 8">unnamed1</plasmid>
    </source>
</reference>
<dbReference type="InterPro" id="IPR047109">
    <property type="entry name" value="CAD-like"/>
</dbReference>
<keyword evidence="8" id="KW-1185">Reference proteome</keyword>
<gene>
    <name evidence="7" type="ORF">D3Y57_05330</name>
</gene>
<dbReference type="EMBL" id="CP032828">
    <property type="protein sequence ID" value="AYJ85411.1"/>
    <property type="molecule type" value="Genomic_DNA"/>
</dbReference>
<evidence type="ECO:0000256" key="5">
    <source>
        <dbReference type="RuleBase" id="RU361277"/>
    </source>
</evidence>
<keyword evidence="2 5" id="KW-0479">Metal-binding</keyword>
<evidence type="ECO:0000313" key="8">
    <source>
        <dbReference type="Proteomes" id="UP000276254"/>
    </source>
</evidence>
<evidence type="ECO:0000256" key="2">
    <source>
        <dbReference type="ARBA" id="ARBA00022723"/>
    </source>
</evidence>
<dbReference type="CDD" id="cd05283">
    <property type="entry name" value="CAD1"/>
    <property type="match status" value="1"/>
</dbReference>
<organism evidence="7 8">
    <name type="scientific">Sphingomonas paeninsulae</name>
    <dbReference type="NCBI Taxonomy" id="2319844"/>
    <lineage>
        <taxon>Bacteria</taxon>
        <taxon>Pseudomonadati</taxon>
        <taxon>Pseudomonadota</taxon>
        <taxon>Alphaproteobacteria</taxon>
        <taxon>Sphingomonadales</taxon>
        <taxon>Sphingomonadaceae</taxon>
        <taxon>Sphingomonas</taxon>
    </lineage>
</organism>
<dbReference type="KEGG" id="spha:D3Y57_05330"/>
<dbReference type="RefSeq" id="WP_121151990.1">
    <property type="nucleotide sequence ID" value="NZ_CP032828.1"/>
</dbReference>
<dbReference type="Gene3D" id="3.90.180.10">
    <property type="entry name" value="Medium-chain alcohol dehydrogenases, catalytic domain"/>
    <property type="match status" value="1"/>
</dbReference>
<dbReference type="Proteomes" id="UP000276254">
    <property type="component" value="Plasmid unnamed1"/>
</dbReference>
<dbReference type="InterPro" id="IPR013149">
    <property type="entry name" value="ADH-like_C"/>
</dbReference>
<evidence type="ECO:0000313" key="7">
    <source>
        <dbReference type="EMBL" id="AYJ85411.1"/>
    </source>
</evidence>
<evidence type="ECO:0000259" key="6">
    <source>
        <dbReference type="SMART" id="SM00829"/>
    </source>
</evidence>
<dbReference type="SUPFAM" id="SSF51735">
    <property type="entry name" value="NAD(P)-binding Rossmann-fold domains"/>
    <property type="match status" value="1"/>
</dbReference>
<dbReference type="PANTHER" id="PTHR42683">
    <property type="entry name" value="ALDEHYDE REDUCTASE"/>
    <property type="match status" value="1"/>
</dbReference>
<evidence type="ECO:0000256" key="3">
    <source>
        <dbReference type="ARBA" id="ARBA00022833"/>
    </source>
</evidence>
<dbReference type="Gene3D" id="3.40.50.720">
    <property type="entry name" value="NAD(P)-binding Rossmann-like Domain"/>
    <property type="match status" value="1"/>
</dbReference>
<keyword evidence="4" id="KW-0560">Oxidoreductase</keyword>
<keyword evidence="3 5" id="KW-0862">Zinc</keyword>
<dbReference type="InterPro" id="IPR020843">
    <property type="entry name" value="ER"/>
</dbReference>
<dbReference type="GO" id="GO:0008270">
    <property type="term" value="F:zinc ion binding"/>
    <property type="evidence" value="ECO:0007669"/>
    <property type="project" value="InterPro"/>
</dbReference>
<dbReference type="InterPro" id="IPR011032">
    <property type="entry name" value="GroES-like_sf"/>
</dbReference>
<dbReference type="InterPro" id="IPR002328">
    <property type="entry name" value="ADH_Zn_CS"/>
</dbReference>
<evidence type="ECO:0000256" key="1">
    <source>
        <dbReference type="ARBA" id="ARBA00001947"/>
    </source>
</evidence>
<comment type="similarity">
    <text evidence="5">Belongs to the zinc-containing alcohol dehydrogenase family.</text>
</comment>
<dbReference type="OrthoDB" id="9806940at2"/>
<feature type="domain" description="Enoyl reductase (ER)" evidence="6">
    <location>
        <begin position="10"/>
        <end position="342"/>
    </location>
</feature>
<dbReference type="InterPro" id="IPR036291">
    <property type="entry name" value="NAD(P)-bd_dom_sf"/>
</dbReference>
<comment type="cofactor">
    <cofactor evidence="1 5">
        <name>Zn(2+)</name>
        <dbReference type="ChEBI" id="CHEBI:29105"/>
    </cofactor>
</comment>
<dbReference type="FunFam" id="3.40.50.720:FF:000022">
    <property type="entry name" value="Cinnamyl alcohol dehydrogenase"/>
    <property type="match status" value="1"/>
</dbReference>